<feature type="non-terminal residue" evidence="2">
    <location>
        <position position="117"/>
    </location>
</feature>
<keyword evidence="1" id="KW-1133">Transmembrane helix</keyword>
<gene>
    <name evidence="2" type="ORF">L249_4896</name>
</gene>
<evidence type="ECO:0000313" key="2">
    <source>
        <dbReference type="EMBL" id="RCI08758.1"/>
    </source>
</evidence>
<organism evidence="2 3">
    <name type="scientific">Ophiocordyceps polyrhachis-furcata BCC 54312</name>
    <dbReference type="NCBI Taxonomy" id="1330021"/>
    <lineage>
        <taxon>Eukaryota</taxon>
        <taxon>Fungi</taxon>
        <taxon>Dikarya</taxon>
        <taxon>Ascomycota</taxon>
        <taxon>Pezizomycotina</taxon>
        <taxon>Sordariomycetes</taxon>
        <taxon>Hypocreomycetidae</taxon>
        <taxon>Hypocreales</taxon>
        <taxon>Ophiocordycipitaceae</taxon>
        <taxon>Ophiocordyceps</taxon>
    </lineage>
</organism>
<proteinExistence type="predicted"/>
<evidence type="ECO:0000256" key="1">
    <source>
        <dbReference type="SAM" id="Phobius"/>
    </source>
</evidence>
<reference evidence="2 3" key="1">
    <citation type="journal article" date="2015" name="BMC Genomics">
        <title>Insights from the genome of Ophiocordyceps polyrhachis-furcata to pathogenicity and host specificity in insect fungi.</title>
        <authorList>
            <person name="Wichadakul D."/>
            <person name="Kobmoo N."/>
            <person name="Ingsriswang S."/>
            <person name="Tangphatsornruang S."/>
            <person name="Chantasingh D."/>
            <person name="Luangsa-ard J.J."/>
            <person name="Eurwilaichitr L."/>
        </authorList>
    </citation>
    <scope>NUCLEOTIDE SEQUENCE [LARGE SCALE GENOMIC DNA]</scope>
    <source>
        <strain evidence="2 3">BCC 54312</strain>
    </source>
</reference>
<name>A0A367L2X3_9HYPO</name>
<dbReference type="AlphaFoldDB" id="A0A367L2X3"/>
<accession>A0A367L2X3</accession>
<feature type="transmembrane region" description="Helical" evidence="1">
    <location>
        <begin position="52"/>
        <end position="71"/>
    </location>
</feature>
<dbReference type="Proteomes" id="UP000253664">
    <property type="component" value="Unassembled WGS sequence"/>
</dbReference>
<protein>
    <submittedName>
        <fullName evidence="2">Uncharacterized protein</fullName>
    </submittedName>
</protein>
<dbReference type="EMBL" id="LKCN02000018">
    <property type="protein sequence ID" value="RCI08758.1"/>
    <property type="molecule type" value="Genomic_DNA"/>
</dbReference>
<evidence type="ECO:0000313" key="3">
    <source>
        <dbReference type="Proteomes" id="UP000253664"/>
    </source>
</evidence>
<comment type="caution">
    <text evidence="2">The sequence shown here is derived from an EMBL/GenBank/DDBJ whole genome shotgun (WGS) entry which is preliminary data.</text>
</comment>
<keyword evidence="3" id="KW-1185">Reference proteome</keyword>
<keyword evidence="1" id="KW-0812">Transmembrane</keyword>
<sequence length="117" mass="13292">ATRDRTKAKAASILILIYSHPPCSDLFIYSPASDCLGYSLWHLIGIHTPPPPFLSLFQLSIALYIIGFLPLQQIKFQAFLLHHHYTLLLSCKISLLLGPSLLYQHFTNNKYEQHQTG</sequence>
<feature type="transmembrane region" description="Helical" evidence="1">
    <location>
        <begin position="83"/>
        <end position="103"/>
    </location>
</feature>
<keyword evidence="1" id="KW-0472">Membrane</keyword>
<feature type="non-terminal residue" evidence="2">
    <location>
        <position position="1"/>
    </location>
</feature>